<comment type="caution">
    <text evidence="1">The sequence shown here is derived from an EMBL/GenBank/DDBJ whole genome shotgun (WGS) entry which is preliminary data.</text>
</comment>
<proteinExistence type="predicted"/>
<dbReference type="EMBL" id="JBDODL010001751">
    <property type="protein sequence ID" value="MES1921776.1"/>
    <property type="molecule type" value="Genomic_DNA"/>
</dbReference>
<feature type="non-terminal residue" evidence="1">
    <location>
        <position position="1"/>
    </location>
</feature>
<name>A0ABV2AQM9_9EUKA</name>
<reference evidence="1 2" key="1">
    <citation type="journal article" date="2024" name="BMC Biol.">
        <title>Comparative genomics of Ascetosporea gives new insight into the evolutionary basis for animal parasitism in Rhizaria.</title>
        <authorList>
            <person name="Hiltunen Thoren M."/>
            <person name="Onut-Brannstrom I."/>
            <person name="Alfjorden A."/>
            <person name="Peckova H."/>
            <person name="Swords F."/>
            <person name="Hooper C."/>
            <person name="Holzer A.S."/>
            <person name="Bass D."/>
            <person name="Burki F."/>
        </authorList>
    </citation>
    <scope>NUCLEOTIDE SEQUENCE [LARGE SCALE GENOMIC DNA]</scope>
    <source>
        <strain evidence="1">20-A016</strain>
    </source>
</reference>
<evidence type="ECO:0000313" key="2">
    <source>
        <dbReference type="Proteomes" id="UP001439008"/>
    </source>
</evidence>
<protein>
    <submittedName>
        <fullName evidence="1">Uncharacterized protein</fullName>
    </submittedName>
</protein>
<gene>
    <name evidence="1" type="ORF">MHBO_003307</name>
</gene>
<organism evidence="1 2">
    <name type="scientific">Bonamia ostreae</name>
    <dbReference type="NCBI Taxonomy" id="126728"/>
    <lineage>
        <taxon>Eukaryota</taxon>
        <taxon>Sar</taxon>
        <taxon>Rhizaria</taxon>
        <taxon>Endomyxa</taxon>
        <taxon>Ascetosporea</taxon>
        <taxon>Haplosporida</taxon>
        <taxon>Bonamia</taxon>
    </lineage>
</organism>
<evidence type="ECO:0000313" key="1">
    <source>
        <dbReference type="EMBL" id="MES1921776.1"/>
    </source>
</evidence>
<keyword evidence="2" id="KW-1185">Reference proteome</keyword>
<accession>A0ABV2AQM9</accession>
<dbReference type="Proteomes" id="UP001439008">
    <property type="component" value="Unassembled WGS sequence"/>
</dbReference>
<sequence length="215" mass="25424">KLLFNSLTKILEEMLTSMYKFEYPVSQRSQKLTIKILQNIENYIPGELKLAIMIAFKLQSLITSGEKRLYISNITNDSRLNWLLLDEDKKELLKRSRDVNSILERSVLHLSKNSENLNGNLIHFKSIIKNNKIQTEFCNEVNYICLIIFHQREEAIKFLNLDICKEYIFTFAKNEICVLFNSSVCIKNRTCHLRHICAWCGKKEHNLYHCLKYNK</sequence>